<evidence type="ECO:0000313" key="3">
    <source>
        <dbReference type="Proteomes" id="UP001190700"/>
    </source>
</evidence>
<evidence type="ECO:0000256" key="1">
    <source>
        <dbReference type="ARBA" id="ARBA00004430"/>
    </source>
</evidence>
<comment type="caution">
    <text evidence="2">The sequence shown here is derived from an EMBL/GenBank/DDBJ whole genome shotgun (WGS) entry which is preliminary data.</text>
</comment>
<accession>A0AAE0GWH1</accession>
<name>A0AAE0GWH1_9CHLO</name>
<dbReference type="AlphaFoldDB" id="A0AAE0GWH1"/>
<dbReference type="Proteomes" id="UP001190700">
    <property type="component" value="Unassembled WGS sequence"/>
</dbReference>
<dbReference type="SUPFAM" id="SSF52058">
    <property type="entry name" value="L domain-like"/>
    <property type="match status" value="1"/>
</dbReference>
<reference evidence="2 3" key="1">
    <citation type="journal article" date="2015" name="Genome Biol. Evol.">
        <title>Comparative Genomics of a Bacterivorous Green Alga Reveals Evolutionary Causalities and Consequences of Phago-Mixotrophic Mode of Nutrition.</title>
        <authorList>
            <person name="Burns J.A."/>
            <person name="Paasch A."/>
            <person name="Narechania A."/>
            <person name="Kim E."/>
        </authorList>
    </citation>
    <scope>NUCLEOTIDE SEQUENCE [LARGE SCALE GENOMIC DNA]</scope>
    <source>
        <strain evidence="2 3">PLY_AMNH</strain>
    </source>
</reference>
<dbReference type="EMBL" id="LGRX02001799">
    <property type="protein sequence ID" value="KAK3285478.1"/>
    <property type="molecule type" value="Genomic_DNA"/>
</dbReference>
<proteinExistence type="predicted"/>
<keyword evidence="3" id="KW-1185">Reference proteome</keyword>
<evidence type="ECO:0000313" key="2">
    <source>
        <dbReference type="EMBL" id="KAK3285478.1"/>
    </source>
</evidence>
<protein>
    <submittedName>
        <fullName evidence="2">Uncharacterized protein</fullName>
    </submittedName>
</protein>
<sequence length="84" mass="9539">MFCYLDYNSLTGTVPTELGMLSGVYELCLSKNSLTARCPRSWGSCQGFSTYYYKTTPWKAACPHSWERFQTPELSWTATPTYVG</sequence>
<dbReference type="InterPro" id="IPR032675">
    <property type="entry name" value="LRR_dom_sf"/>
</dbReference>
<gene>
    <name evidence="2" type="ORF">CYMTET_6926</name>
</gene>
<comment type="subcellular location">
    <subcellularLocation>
        <location evidence="1">Cytoplasm</location>
        <location evidence="1">Cytoskeleton</location>
        <location evidence="1">Cilium axoneme</location>
    </subcellularLocation>
</comment>
<dbReference type="Gene3D" id="3.80.10.10">
    <property type="entry name" value="Ribonuclease Inhibitor"/>
    <property type="match status" value="1"/>
</dbReference>
<dbReference type="GO" id="GO:0005930">
    <property type="term" value="C:axoneme"/>
    <property type="evidence" value="ECO:0007669"/>
    <property type="project" value="UniProtKB-SubCell"/>
</dbReference>
<organism evidence="2 3">
    <name type="scientific">Cymbomonas tetramitiformis</name>
    <dbReference type="NCBI Taxonomy" id="36881"/>
    <lineage>
        <taxon>Eukaryota</taxon>
        <taxon>Viridiplantae</taxon>
        <taxon>Chlorophyta</taxon>
        <taxon>Pyramimonadophyceae</taxon>
        <taxon>Pyramimonadales</taxon>
        <taxon>Pyramimonadaceae</taxon>
        <taxon>Cymbomonas</taxon>
    </lineage>
</organism>